<sequence length="129" mass="15155">MDFGVSNLSKNKIFLGFDWLKYHNPKVDWKEAKIEFSRCPGACHSTVDKPEDELEYHKWSEVEEGDKILAVHIGPEEMRYRTYQSKAGQLAEQAYVPKTSRDLRDKIPSYCLPYHKVFEKETFDELPPQ</sequence>
<dbReference type="OrthoDB" id="3053089at2759"/>
<feature type="non-terminal residue" evidence="1">
    <location>
        <position position="129"/>
    </location>
</feature>
<evidence type="ECO:0000313" key="1">
    <source>
        <dbReference type="EMBL" id="PFH46110.1"/>
    </source>
</evidence>
<name>A0A2A9NEG0_9AGAR</name>
<gene>
    <name evidence="1" type="ORF">AMATHDRAFT_156234</name>
</gene>
<accession>A0A2A9NEG0</accession>
<dbReference type="EMBL" id="KZ302233">
    <property type="protein sequence ID" value="PFH46110.1"/>
    <property type="molecule type" value="Genomic_DNA"/>
</dbReference>
<evidence type="ECO:0000313" key="2">
    <source>
        <dbReference type="Proteomes" id="UP000242287"/>
    </source>
</evidence>
<dbReference type="AlphaFoldDB" id="A0A2A9NEG0"/>
<proteinExistence type="predicted"/>
<dbReference type="Proteomes" id="UP000242287">
    <property type="component" value="Unassembled WGS sequence"/>
</dbReference>
<organism evidence="1 2">
    <name type="scientific">Amanita thiersii Skay4041</name>
    <dbReference type="NCBI Taxonomy" id="703135"/>
    <lineage>
        <taxon>Eukaryota</taxon>
        <taxon>Fungi</taxon>
        <taxon>Dikarya</taxon>
        <taxon>Basidiomycota</taxon>
        <taxon>Agaricomycotina</taxon>
        <taxon>Agaricomycetes</taxon>
        <taxon>Agaricomycetidae</taxon>
        <taxon>Agaricales</taxon>
        <taxon>Pluteineae</taxon>
        <taxon>Amanitaceae</taxon>
        <taxon>Amanita</taxon>
    </lineage>
</organism>
<reference evidence="1 2" key="1">
    <citation type="submission" date="2014-02" db="EMBL/GenBank/DDBJ databases">
        <title>Transposable element dynamics among asymbiotic and ectomycorrhizal Amanita fungi.</title>
        <authorList>
            <consortium name="DOE Joint Genome Institute"/>
            <person name="Hess J."/>
            <person name="Skrede I."/>
            <person name="Wolfe B."/>
            <person name="LaButti K."/>
            <person name="Ohm R.A."/>
            <person name="Grigoriev I.V."/>
            <person name="Pringle A."/>
        </authorList>
    </citation>
    <scope>NUCLEOTIDE SEQUENCE [LARGE SCALE GENOMIC DNA]</scope>
    <source>
        <strain evidence="1 2">SKay4041</strain>
    </source>
</reference>
<protein>
    <submittedName>
        <fullName evidence="1">Uncharacterized protein</fullName>
    </submittedName>
</protein>
<keyword evidence="2" id="KW-1185">Reference proteome</keyword>